<evidence type="ECO:0000313" key="5">
    <source>
        <dbReference type="Proteomes" id="UP000036987"/>
    </source>
</evidence>
<comment type="function">
    <text evidence="1">Plant non-specific lipid-transfer proteins transfer phospholipids as well as galactolipids across membranes. May play a role in wax or cutin deposition in the cell walls of expanding epidermal cells and certain secretory tissues.</text>
</comment>
<proteinExistence type="inferred from homology"/>
<dbReference type="SMART" id="SM00499">
    <property type="entry name" value="AAI"/>
    <property type="match status" value="1"/>
</dbReference>
<dbReference type="Proteomes" id="UP000036987">
    <property type="component" value="Unassembled WGS sequence"/>
</dbReference>
<dbReference type="InterPro" id="IPR016140">
    <property type="entry name" value="Bifunc_inhib/LTP/seed_store"/>
</dbReference>
<feature type="chain" id="PRO_5005527922" description="Non-specific lipid-transfer protein" evidence="2">
    <location>
        <begin position="25"/>
        <end position="116"/>
    </location>
</feature>
<dbReference type="OrthoDB" id="1890443at2759"/>
<dbReference type="InterPro" id="IPR000528">
    <property type="entry name" value="Plant_nsLTP"/>
</dbReference>
<evidence type="ECO:0000313" key="4">
    <source>
        <dbReference type="EMBL" id="KMZ72187.1"/>
    </source>
</evidence>
<evidence type="ECO:0000256" key="2">
    <source>
        <dbReference type="SAM" id="SignalP"/>
    </source>
</evidence>
<accession>A0A0K9PVC2</accession>
<comment type="caution">
    <text evidence="4">The sequence shown here is derived from an EMBL/GenBank/DDBJ whole genome shotgun (WGS) entry which is preliminary data.</text>
</comment>
<dbReference type="SUPFAM" id="SSF47699">
    <property type="entry name" value="Bifunctional inhibitor/lipid-transfer protein/seed storage 2S albumin"/>
    <property type="match status" value="1"/>
</dbReference>
<dbReference type="Gene3D" id="1.10.110.10">
    <property type="entry name" value="Plant lipid-transfer and hydrophobic proteins"/>
    <property type="match status" value="1"/>
</dbReference>
<reference evidence="5" key="1">
    <citation type="journal article" date="2016" name="Nature">
        <title>The genome of the seagrass Zostera marina reveals angiosperm adaptation to the sea.</title>
        <authorList>
            <person name="Olsen J.L."/>
            <person name="Rouze P."/>
            <person name="Verhelst B."/>
            <person name="Lin Y.-C."/>
            <person name="Bayer T."/>
            <person name="Collen J."/>
            <person name="Dattolo E."/>
            <person name="De Paoli E."/>
            <person name="Dittami S."/>
            <person name="Maumus F."/>
            <person name="Michel G."/>
            <person name="Kersting A."/>
            <person name="Lauritano C."/>
            <person name="Lohaus R."/>
            <person name="Toepel M."/>
            <person name="Tonon T."/>
            <person name="Vanneste K."/>
            <person name="Amirebrahimi M."/>
            <person name="Brakel J."/>
            <person name="Bostroem C."/>
            <person name="Chovatia M."/>
            <person name="Grimwood J."/>
            <person name="Jenkins J.W."/>
            <person name="Jueterbock A."/>
            <person name="Mraz A."/>
            <person name="Stam W.T."/>
            <person name="Tice H."/>
            <person name="Bornberg-Bauer E."/>
            <person name="Green P.J."/>
            <person name="Pearson G.A."/>
            <person name="Procaccini G."/>
            <person name="Duarte C.M."/>
            <person name="Schmutz J."/>
            <person name="Reusch T.B.H."/>
            <person name="Van de Peer Y."/>
        </authorList>
    </citation>
    <scope>NUCLEOTIDE SEQUENCE [LARGE SCALE GENOMIC DNA]</scope>
    <source>
        <strain evidence="5">cv. Finnish</strain>
    </source>
</reference>
<keyword evidence="2" id="KW-0732">Signal</keyword>
<dbReference type="PRINTS" id="PR00382">
    <property type="entry name" value="LIPIDTRNSFER"/>
</dbReference>
<dbReference type="GO" id="GO:0008289">
    <property type="term" value="F:lipid binding"/>
    <property type="evidence" value="ECO:0007669"/>
    <property type="project" value="UniProtKB-KW"/>
</dbReference>
<name>A0A0K9PVC2_ZOSMR</name>
<gene>
    <name evidence="4" type="ORF">ZOSMA_16G01580</name>
</gene>
<feature type="signal peptide" evidence="2">
    <location>
        <begin position="1"/>
        <end position="24"/>
    </location>
</feature>
<dbReference type="EMBL" id="LFYR01000643">
    <property type="protein sequence ID" value="KMZ72187.1"/>
    <property type="molecule type" value="Genomic_DNA"/>
</dbReference>
<dbReference type="CDD" id="cd01960">
    <property type="entry name" value="nsLTP1"/>
    <property type="match status" value="1"/>
</dbReference>
<keyword evidence="5" id="KW-1185">Reference proteome</keyword>
<evidence type="ECO:0000259" key="3">
    <source>
        <dbReference type="SMART" id="SM00499"/>
    </source>
</evidence>
<dbReference type="AlphaFoldDB" id="A0A0K9PVC2"/>
<dbReference type="OMA" id="NAASIPX"/>
<comment type="similarity">
    <text evidence="1">Belongs to the plant LTP family.</text>
</comment>
<sequence>MTSRFIPFLLIALLFVTASIPVQSLNCGDVMSSVVSCKNYVRGKEKIPPNSCCSGLKSLQKKANNTADRRRTCKCFQKLANSMVDFKERKANELPKKCGVKSSYKISKSTNCNTVH</sequence>
<dbReference type="InterPro" id="IPR036312">
    <property type="entry name" value="Bifun_inhib/LTP/seed_sf"/>
</dbReference>
<dbReference type="Pfam" id="PF00234">
    <property type="entry name" value="Tryp_alpha_amyl"/>
    <property type="match status" value="1"/>
</dbReference>
<dbReference type="GO" id="GO:0006869">
    <property type="term" value="P:lipid transport"/>
    <property type="evidence" value="ECO:0007669"/>
    <property type="project" value="InterPro"/>
</dbReference>
<evidence type="ECO:0000256" key="1">
    <source>
        <dbReference type="RuleBase" id="RU000628"/>
    </source>
</evidence>
<dbReference type="STRING" id="29655.A0A0K9PVC2"/>
<dbReference type="PANTHER" id="PTHR33076">
    <property type="entry name" value="NON-SPECIFIC LIPID-TRANSFER PROTEIN 2-RELATED"/>
    <property type="match status" value="1"/>
</dbReference>
<organism evidence="4 5">
    <name type="scientific">Zostera marina</name>
    <name type="common">Eelgrass</name>
    <dbReference type="NCBI Taxonomy" id="29655"/>
    <lineage>
        <taxon>Eukaryota</taxon>
        <taxon>Viridiplantae</taxon>
        <taxon>Streptophyta</taxon>
        <taxon>Embryophyta</taxon>
        <taxon>Tracheophyta</taxon>
        <taxon>Spermatophyta</taxon>
        <taxon>Magnoliopsida</taxon>
        <taxon>Liliopsida</taxon>
        <taxon>Zosteraceae</taxon>
        <taxon>Zostera</taxon>
    </lineage>
</organism>
<feature type="domain" description="Bifunctional inhibitor/plant lipid transfer protein/seed storage helical" evidence="3">
    <location>
        <begin position="27"/>
        <end position="112"/>
    </location>
</feature>
<keyword evidence="1" id="KW-0813">Transport</keyword>
<protein>
    <recommendedName>
        <fullName evidence="1">Non-specific lipid-transfer protein</fullName>
    </recommendedName>
</protein>
<keyword evidence="1" id="KW-0446">Lipid-binding</keyword>
<dbReference type="PROSITE" id="PS00597">
    <property type="entry name" value="PLANT_LTP"/>
    <property type="match status" value="1"/>
</dbReference>